<evidence type="ECO:0000313" key="11">
    <source>
        <dbReference type="EMBL" id="KAF2636270.1"/>
    </source>
</evidence>
<protein>
    <recommendedName>
        <fullName evidence="10">Wax synthase domain-containing protein</fullName>
    </recommendedName>
</protein>
<reference evidence="11" key="1">
    <citation type="journal article" date="2020" name="Stud. Mycol.">
        <title>101 Dothideomycetes genomes: a test case for predicting lifestyles and emergence of pathogens.</title>
        <authorList>
            <person name="Haridas S."/>
            <person name="Albert R."/>
            <person name="Binder M."/>
            <person name="Bloem J."/>
            <person name="Labutti K."/>
            <person name="Salamov A."/>
            <person name="Andreopoulos B."/>
            <person name="Baker S."/>
            <person name="Barry K."/>
            <person name="Bills G."/>
            <person name="Bluhm B."/>
            <person name="Cannon C."/>
            <person name="Castanera R."/>
            <person name="Culley D."/>
            <person name="Daum C."/>
            <person name="Ezra D."/>
            <person name="Gonzalez J."/>
            <person name="Henrissat B."/>
            <person name="Kuo A."/>
            <person name="Liang C."/>
            <person name="Lipzen A."/>
            <person name="Lutzoni F."/>
            <person name="Magnuson J."/>
            <person name="Mondo S."/>
            <person name="Nolan M."/>
            <person name="Ohm R."/>
            <person name="Pangilinan J."/>
            <person name="Park H.-J."/>
            <person name="Ramirez L."/>
            <person name="Alfaro M."/>
            <person name="Sun H."/>
            <person name="Tritt A."/>
            <person name="Yoshinaga Y."/>
            <person name="Zwiers L.-H."/>
            <person name="Turgeon B."/>
            <person name="Goodwin S."/>
            <person name="Spatafora J."/>
            <person name="Crous P."/>
            <person name="Grigoriev I."/>
        </authorList>
    </citation>
    <scope>NUCLEOTIDE SEQUENCE</scope>
    <source>
        <strain evidence="11">CBS 473.64</strain>
    </source>
</reference>
<gene>
    <name evidence="11" type="ORF">P280DRAFT_473121</name>
</gene>
<evidence type="ECO:0000256" key="8">
    <source>
        <dbReference type="SAM" id="MobiDB-lite"/>
    </source>
</evidence>
<dbReference type="GO" id="GO:0008374">
    <property type="term" value="F:O-acyltransferase activity"/>
    <property type="evidence" value="ECO:0007669"/>
    <property type="project" value="InterPro"/>
</dbReference>
<evidence type="ECO:0000256" key="7">
    <source>
        <dbReference type="ARBA" id="ARBA00023136"/>
    </source>
</evidence>
<feature type="transmembrane region" description="Helical" evidence="9">
    <location>
        <begin position="132"/>
        <end position="153"/>
    </location>
</feature>
<keyword evidence="7 9" id="KW-0472">Membrane</keyword>
<keyword evidence="12" id="KW-1185">Reference proteome</keyword>
<dbReference type="InterPro" id="IPR044851">
    <property type="entry name" value="Wax_synthase"/>
</dbReference>
<dbReference type="GO" id="GO:0016020">
    <property type="term" value="C:membrane"/>
    <property type="evidence" value="ECO:0007669"/>
    <property type="project" value="UniProtKB-SubCell"/>
</dbReference>
<dbReference type="InterPro" id="IPR032805">
    <property type="entry name" value="Wax_synthase_dom"/>
</dbReference>
<evidence type="ECO:0000256" key="6">
    <source>
        <dbReference type="ARBA" id="ARBA00022989"/>
    </source>
</evidence>
<evidence type="ECO:0000256" key="1">
    <source>
        <dbReference type="ARBA" id="ARBA00004141"/>
    </source>
</evidence>
<comment type="pathway">
    <text evidence="2">Secondary metabolite biosynthesis.</text>
</comment>
<evidence type="ECO:0000256" key="3">
    <source>
        <dbReference type="ARBA" id="ARBA00007282"/>
    </source>
</evidence>
<dbReference type="Pfam" id="PF13813">
    <property type="entry name" value="MBOAT_2"/>
    <property type="match status" value="1"/>
</dbReference>
<dbReference type="Proteomes" id="UP000799753">
    <property type="component" value="Unassembled WGS sequence"/>
</dbReference>
<dbReference type="GO" id="GO:0006629">
    <property type="term" value="P:lipid metabolic process"/>
    <property type="evidence" value="ECO:0007669"/>
    <property type="project" value="InterPro"/>
</dbReference>
<evidence type="ECO:0000256" key="2">
    <source>
        <dbReference type="ARBA" id="ARBA00005179"/>
    </source>
</evidence>
<evidence type="ECO:0000256" key="9">
    <source>
        <dbReference type="SAM" id="Phobius"/>
    </source>
</evidence>
<dbReference type="PANTHER" id="PTHR31595">
    <property type="entry name" value="LONG-CHAIN-ALCOHOL O-FATTY-ACYLTRANSFERASE 3-RELATED"/>
    <property type="match status" value="1"/>
</dbReference>
<evidence type="ECO:0000259" key="10">
    <source>
        <dbReference type="Pfam" id="PF13813"/>
    </source>
</evidence>
<dbReference type="EMBL" id="MU006799">
    <property type="protein sequence ID" value="KAF2636270.1"/>
    <property type="molecule type" value="Genomic_DNA"/>
</dbReference>
<comment type="similarity">
    <text evidence="3">Belongs to the wax synthase family.</text>
</comment>
<dbReference type="OrthoDB" id="1077582at2759"/>
<keyword evidence="5 9" id="KW-0812">Transmembrane</keyword>
<sequence length="391" mass="45588">MSILFAAAYGAWKTSNNLSPDDTFNEIYTRYILIGSSHILSMAYQNDGRKDVPNHLDHKDARADWNPWYRGWKNLFNIRGVGTPWENPFLWPGIKYTWEAPKPTNTESVTISNKKEEDKPRTRHNLTTKGRWTGVGIRLIYIAINFVLLAAYYEFMTEDHLSQTFPSDYTREKEGILRRLFWSYVGNKPPATSVTFREIQIRAREAFDAIVGDYFLLSLYHDCCAVVFIIIGLDESWEWPPFFGVISQVWSIRRFWNMFWHRVIYRSFSSHASIISRALGIRQNSQLARYVNAFLVFGLSAVMHSLISAKFGNRCAWGRTMAYWTMQPVAFILEHVVQSVWHATLRRSVRRLLGNNGLLNVCERLVGYVWVVVWLLWEAPKRTFPLMSCEA</sequence>
<comment type="subcellular location">
    <subcellularLocation>
        <location evidence="1">Membrane</location>
        <topology evidence="1">Multi-pass membrane protein</topology>
    </subcellularLocation>
</comment>
<dbReference type="PANTHER" id="PTHR31595:SF57">
    <property type="entry name" value="OS04G0481900 PROTEIN"/>
    <property type="match status" value="1"/>
</dbReference>
<feature type="domain" description="Wax synthase" evidence="10">
    <location>
        <begin position="239"/>
        <end position="315"/>
    </location>
</feature>
<name>A0A6A6RLN9_9PLEO</name>
<evidence type="ECO:0000256" key="4">
    <source>
        <dbReference type="ARBA" id="ARBA00022679"/>
    </source>
</evidence>
<evidence type="ECO:0000256" key="5">
    <source>
        <dbReference type="ARBA" id="ARBA00022692"/>
    </source>
</evidence>
<keyword evidence="4" id="KW-0808">Transferase</keyword>
<feature type="region of interest" description="Disordered" evidence="8">
    <location>
        <begin position="105"/>
        <end position="125"/>
    </location>
</feature>
<keyword evidence="6 9" id="KW-1133">Transmembrane helix</keyword>
<evidence type="ECO:0000313" key="12">
    <source>
        <dbReference type="Proteomes" id="UP000799753"/>
    </source>
</evidence>
<dbReference type="AlphaFoldDB" id="A0A6A6RLN9"/>
<proteinExistence type="inferred from homology"/>
<accession>A0A6A6RLN9</accession>
<organism evidence="11 12">
    <name type="scientific">Massarina eburnea CBS 473.64</name>
    <dbReference type="NCBI Taxonomy" id="1395130"/>
    <lineage>
        <taxon>Eukaryota</taxon>
        <taxon>Fungi</taxon>
        <taxon>Dikarya</taxon>
        <taxon>Ascomycota</taxon>
        <taxon>Pezizomycotina</taxon>
        <taxon>Dothideomycetes</taxon>
        <taxon>Pleosporomycetidae</taxon>
        <taxon>Pleosporales</taxon>
        <taxon>Massarineae</taxon>
        <taxon>Massarinaceae</taxon>
        <taxon>Massarina</taxon>
    </lineage>
</organism>